<comment type="caution">
    <text evidence="1">The sequence shown here is derived from an EMBL/GenBank/DDBJ whole genome shotgun (WGS) entry which is preliminary data.</text>
</comment>
<sequence length="69" mass="7497">VEDAEAAAAAPGELTEYQKFLNSLRTMEDGDGAGLAFGDYNEDDEDDEEFVLSYQELLGMTGMGPWDGQ</sequence>
<evidence type="ECO:0000313" key="1">
    <source>
        <dbReference type="EMBL" id="KAF5825430.1"/>
    </source>
</evidence>
<organism evidence="1 2">
    <name type="scientific">Dunaliella salina</name>
    <name type="common">Green alga</name>
    <name type="synonym">Protococcus salinus</name>
    <dbReference type="NCBI Taxonomy" id="3046"/>
    <lineage>
        <taxon>Eukaryota</taxon>
        <taxon>Viridiplantae</taxon>
        <taxon>Chlorophyta</taxon>
        <taxon>core chlorophytes</taxon>
        <taxon>Chlorophyceae</taxon>
        <taxon>CS clade</taxon>
        <taxon>Chlamydomonadales</taxon>
        <taxon>Dunaliellaceae</taxon>
        <taxon>Dunaliella</taxon>
    </lineage>
</organism>
<accession>A0ABQ7FT39</accession>
<evidence type="ECO:0000313" key="2">
    <source>
        <dbReference type="Proteomes" id="UP000815325"/>
    </source>
</evidence>
<keyword evidence="2" id="KW-1185">Reference proteome</keyword>
<protein>
    <submittedName>
        <fullName evidence="1">Uncharacterized protein</fullName>
    </submittedName>
</protein>
<gene>
    <name evidence="1" type="ORF">DUNSADRAFT_10076</name>
</gene>
<dbReference type="Proteomes" id="UP000815325">
    <property type="component" value="Unassembled WGS sequence"/>
</dbReference>
<feature type="non-terminal residue" evidence="1">
    <location>
        <position position="69"/>
    </location>
</feature>
<name>A0ABQ7FT39_DUNSA</name>
<proteinExistence type="predicted"/>
<dbReference type="EMBL" id="MU073110">
    <property type="protein sequence ID" value="KAF5825430.1"/>
    <property type="molecule type" value="Genomic_DNA"/>
</dbReference>
<feature type="non-terminal residue" evidence="1">
    <location>
        <position position="1"/>
    </location>
</feature>
<reference evidence="1" key="1">
    <citation type="submission" date="2017-08" db="EMBL/GenBank/DDBJ databases">
        <authorList>
            <person name="Polle J.E."/>
            <person name="Barry K."/>
            <person name="Cushman J."/>
            <person name="Schmutz J."/>
            <person name="Tran D."/>
            <person name="Hathwaick L.T."/>
            <person name="Yim W.C."/>
            <person name="Jenkins J."/>
            <person name="Mckie-Krisberg Z.M."/>
            <person name="Prochnik S."/>
            <person name="Lindquist E."/>
            <person name="Dockter R.B."/>
            <person name="Adam C."/>
            <person name="Molina H."/>
            <person name="Bunkerborg J."/>
            <person name="Jin E."/>
            <person name="Buchheim M."/>
            <person name="Magnuson J."/>
        </authorList>
    </citation>
    <scope>NUCLEOTIDE SEQUENCE</scope>
    <source>
        <strain evidence="1">CCAP 19/18</strain>
    </source>
</reference>